<dbReference type="EMBL" id="AMSP01000005">
    <property type="protein sequence ID" value="EKU47618.1"/>
    <property type="molecule type" value="Genomic_DNA"/>
</dbReference>
<protein>
    <submittedName>
        <fullName evidence="1">Uncharacterized protein</fullName>
    </submittedName>
</protein>
<proteinExistence type="predicted"/>
<accession>K9AJU3</accession>
<organism evidence="1 2">
    <name type="scientific">Brevibacterium casei S18</name>
    <dbReference type="NCBI Taxonomy" id="1229781"/>
    <lineage>
        <taxon>Bacteria</taxon>
        <taxon>Bacillati</taxon>
        <taxon>Actinomycetota</taxon>
        <taxon>Actinomycetes</taxon>
        <taxon>Micrococcales</taxon>
        <taxon>Brevibacteriaceae</taxon>
        <taxon>Brevibacterium</taxon>
    </lineage>
</organism>
<dbReference type="AlphaFoldDB" id="K9AJU3"/>
<dbReference type="Proteomes" id="UP000009879">
    <property type="component" value="Unassembled WGS sequence"/>
</dbReference>
<evidence type="ECO:0000313" key="1">
    <source>
        <dbReference type="EMBL" id="EKU47618.1"/>
    </source>
</evidence>
<comment type="caution">
    <text evidence="1">The sequence shown here is derived from an EMBL/GenBank/DDBJ whole genome shotgun (WGS) entry which is preliminary data.</text>
</comment>
<reference evidence="1 2" key="1">
    <citation type="submission" date="2012-09" db="EMBL/GenBank/DDBJ databases">
        <title>Genome Sequence of Brevibacterium casei S18.</title>
        <authorList>
            <person name="Sharma R."/>
            <person name="Singh A."/>
            <person name="Jangir P.K."/>
        </authorList>
    </citation>
    <scope>NUCLEOTIDE SEQUENCE [LARGE SCALE GENOMIC DNA]</scope>
    <source>
        <strain evidence="1 2">S18</strain>
    </source>
</reference>
<sequence length="257" mass="28857">MTPPRVQRVSAESLEIAEDIANEPGRRRLNTPVLKSFIRVDGDLSPFRRIYAGGRSGVVAAKLYLALLWKASQEPYSVRNVTARSWAMLLDLDDPDGNGARRISAALKKLEDLDFLTLTPVPGYPPTITLLTERGTGQPYLPAPEVHRADPDNIYFKIAMTIWTEGYMQALTGPGLAMYLILAGEQAYSKPQYFSTEQFPRWFGISPRTRAAGTKDLEELHLLKVVREEVKPPRGQRAVGKRRVRKVYRLIGPAEPR</sequence>
<name>K9AJU3_9MICO</name>
<dbReference type="RefSeq" id="WP_009377484.1">
    <property type="nucleotide sequence ID" value="NZ_AMSP01000005.1"/>
</dbReference>
<dbReference type="PATRIC" id="fig|1229781.4.peg.1550"/>
<dbReference type="OrthoDB" id="4188495at2"/>
<evidence type="ECO:0000313" key="2">
    <source>
        <dbReference type="Proteomes" id="UP000009879"/>
    </source>
</evidence>
<dbReference type="eggNOG" id="ENOG5032P53">
    <property type="taxonomic scope" value="Bacteria"/>
</dbReference>
<keyword evidence="2" id="KW-1185">Reference proteome</keyword>
<gene>
    <name evidence="1" type="ORF">C272_07732</name>
</gene>